<accession>A0ACD0NNC9</accession>
<gene>
    <name evidence="1" type="ORF">IE53DRAFT_390591</name>
</gene>
<proteinExistence type="predicted"/>
<keyword evidence="2" id="KW-1185">Reference proteome</keyword>
<protein>
    <submittedName>
        <fullName evidence="1">Arabinanase/levansucrase/invertase</fullName>
    </submittedName>
</protein>
<evidence type="ECO:0000313" key="2">
    <source>
        <dbReference type="Proteomes" id="UP000245626"/>
    </source>
</evidence>
<reference evidence="1 2" key="1">
    <citation type="journal article" date="2018" name="Mol. Biol. Evol.">
        <title>Broad Genomic Sampling Reveals a Smut Pathogenic Ancestry of the Fungal Clade Ustilaginomycotina.</title>
        <authorList>
            <person name="Kijpornyongpan T."/>
            <person name="Mondo S.J."/>
            <person name="Barry K."/>
            <person name="Sandor L."/>
            <person name="Lee J."/>
            <person name="Lipzen A."/>
            <person name="Pangilinan J."/>
            <person name="LaButti K."/>
            <person name="Hainaut M."/>
            <person name="Henrissat B."/>
            <person name="Grigoriev I.V."/>
            <person name="Spatafora J.W."/>
            <person name="Aime M.C."/>
        </authorList>
    </citation>
    <scope>NUCLEOTIDE SEQUENCE [LARGE SCALE GENOMIC DNA]</scope>
    <source>
        <strain evidence="1 2">SA 807</strain>
    </source>
</reference>
<dbReference type="EMBL" id="KZ820482">
    <property type="protein sequence ID" value="PWN47274.1"/>
    <property type="molecule type" value="Genomic_DNA"/>
</dbReference>
<evidence type="ECO:0000313" key="1">
    <source>
        <dbReference type="EMBL" id="PWN47274.1"/>
    </source>
</evidence>
<dbReference type="Proteomes" id="UP000245626">
    <property type="component" value="Unassembled WGS sequence"/>
</dbReference>
<name>A0ACD0NNC9_9BASI</name>
<sequence>MPPHAHLGYVNPVVDHDFPDPGVFYHAPNRTWYAYSTNSNGKNVQCSHSTDFCSWSHSPHDCLPGPLPAWISSSPGFVWAPEVITAPQNRGGYLMYVSVQDVTTGKQCIGVAYSQASPLGPFYFLDNRPMISRGEFGGCLDPQPFEDPNSGQRYLIFKSDVDRMYTKGPQLWLQKLSEDGLRLEGEMIPLMAPTQPWQGDLLEAPYLTYHGPSRTFCLFYSSGTFTKKSYATSYAISYNGIFGPYQPSVYPLLASDERRGVLGPGGASVVEGVEGHWFIVFHALEHEGGPRRMCVHRLEWNPDGSPNVPARPNCGRRLRLGAEVEDDLEHFGGASQHLAPLGPVEEEASGEFGHPPPPSHHQGLGKILAGSAGLGAAAAGLFGKKKRRKEKKHGKDRSSSSSSSSSSSDSD</sequence>
<organism evidence="1 2">
    <name type="scientific">Violaceomyces palustris</name>
    <dbReference type="NCBI Taxonomy" id="1673888"/>
    <lineage>
        <taxon>Eukaryota</taxon>
        <taxon>Fungi</taxon>
        <taxon>Dikarya</taxon>
        <taxon>Basidiomycota</taxon>
        <taxon>Ustilaginomycotina</taxon>
        <taxon>Ustilaginomycetes</taxon>
        <taxon>Violaceomycetales</taxon>
        <taxon>Violaceomycetaceae</taxon>
        <taxon>Violaceomyces</taxon>
    </lineage>
</organism>